<dbReference type="PANTHER" id="PTHR21089">
    <property type="entry name" value="SHIKIMATE DEHYDROGENASE"/>
    <property type="match status" value="1"/>
</dbReference>
<keyword evidence="6 8" id="KW-0057">Aromatic amino acid biosynthesis</keyword>
<dbReference type="NCBIfam" id="TIGR00507">
    <property type="entry name" value="aroE"/>
    <property type="match status" value="1"/>
</dbReference>
<feature type="binding site" evidence="8">
    <location>
        <begin position="131"/>
        <end position="135"/>
    </location>
    <ligand>
        <name>NADP(+)</name>
        <dbReference type="ChEBI" id="CHEBI:58349"/>
    </ligand>
</feature>
<feature type="active site" description="Proton acceptor" evidence="8">
    <location>
        <position position="69"/>
    </location>
</feature>
<evidence type="ECO:0000256" key="8">
    <source>
        <dbReference type="HAMAP-Rule" id="MF_00222"/>
    </source>
</evidence>
<evidence type="ECO:0000256" key="1">
    <source>
        <dbReference type="ARBA" id="ARBA00004871"/>
    </source>
</evidence>
<comment type="catalytic activity">
    <reaction evidence="7 8">
        <text>shikimate + NADP(+) = 3-dehydroshikimate + NADPH + H(+)</text>
        <dbReference type="Rhea" id="RHEA:17737"/>
        <dbReference type="ChEBI" id="CHEBI:15378"/>
        <dbReference type="ChEBI" id="CHEBI:16630"/>
        <dbReference type="ChEBI" id="CHEBI:36208"/>
        <dbReference type="ChEBI" id="CHEBI:57783"/>
        <dbReference type="ChEBI" id="CHEBI:58349"/>
        <dbReference type="EC" id="1.1.1.25"/>
    </reaction>
</comment>
<reference evidence="12 13" key="1">
    <citation type="submission" date="2019-03" db="EMBL/GenBank/DDBJ databases">
        <title>Genomic Encyclopedia of Type Strains, Phase IV (KMG-IV): sequencing the most valuable type-strain genomes for metagenomic binning, comparative biology and taxonomic classification.</title>
        <authorList>
            <person name="Goeker M."/>
        </authorList>
    </citation>
    <scope>NUCLEOTIDE SEQUENCE [LARGE SCALE GENOMIC DNA]</scope>
    <source>
        <strain evidence="12 13">DSM 21667</strain>
    </source>
</reference>
<keyword evidence="5 8" id="KW-0560">Oxidoreductase</keyword>
<gene>
    <name evidence="8" type="primary">aroE</name>
    <name evidence="12" type="ORF">DFR29_102137</name>
</gene>
<comment type="caution">
    <text evidence="12">The sequence shown here is derived from an EMBL/GenBank/DDBJ whole genome shotgun (WGS) entry which is preliminary data.</text>
</comment>
<dbReference type="SUPFAM" id="SSF53223">
    <property type="entry name" value="Aminoacid dehydrogenase-like, N-terminal domain"/>
    <property type="match status" value="1"/>
</dbReference>
<dbReference type="GO" id="GO:0009423">
    <property type="term" value="P:chorismate biosynthetic process"/>
    <property type="evidence" value="ECO:0007669"/>
    <property type="project" value="UniProtKB-UniRule"/>
</dbReference>
<protein>
    <recommendedName>
        <fullName evidence="2 8">Shikimate dehydrogenase (NADP(+))</fullName>
        <shortName evidence="8">SDH</shortName>
        <ecNumber evidence="2 8">1.1.1.25</ecNumber>
    </recommendedName>
</protein>
<name>A0A4R6Z6U0_9GAMM</name>
<dbReference type="InterPro" id="IPR041121">
    <property type="entry name" value="SDH_C"/>
</dbReference>
<proteinExistence type="inferred from homology"/>
<evidence type="ECO:0000256" key="3">
    <source>
        <dbReference type="ARBA" id="ARBA00022605"/>
    </source>
</evidence>
<accession>A0A4R6Z6U0</accession>
<evidence type="ECO:0000313" key="12">
    <source>
        <dbReference type="EMBL" id="TDR47477.1"/>
    </source>
</evidence>
<dbReference type="GO" id="GO:0009073">
    <property type="term" value="P:aromatic amino acid family biosynthetic process"/>
    <property type="evidence" value="ECO:0007669"/>
    <property type="project" value="UniProtKB-KW"/>
</dbReference>
<dbReference type="GO" id="GO:0019632">
    <property type="term" value="P:shikimate metabolic process"/>
    <property type="evidence" value="ECO:0007669"/>
    <property type="project" value="InterPro"/>
</dbReference>
<dbReference type="GO" id="GO:0008652">
    <property type="term" value="P:amino acid biosynthetic process"/>
    <property type="evidence" value="ECO:0007669"/>
    <property type="project" value="UniProtKB-KW"/>
</dbReference>
<feature type="domain" description="SDH C-terminal" evidence="11">
    <location>
        <begin position="244"/>
        <end position="274"/>
    </location>
</feature>
<dbReference type="OrthoDB" id="9776868at2"/>
<feature type="binding site" evidence="8">
    <location>
        <position position="244"/>
    </location>
    <ligand>
        <name>NADP(+)</name>
        <dbReference type="ChEBI" id="CHEBI:58349"/>
    </ligand>
</feature>
<feature type="binding site" evidence="8">
    <location>
        <position position="81"/>
    </location>
    <ligand>
        <name>NADP(+)</name>
        <dbReference type="ChEBI" id="CHEBI:58349"/>
    </ligand>
</feature>
<dbReference type="NCBIfam" id="NF001310">
    <property type="entry name" value="PRK00258.1-2"/>
    <property type="match status" value="1"/>
</dbReference>
<comment type="caution">
    <text evidence="8">Lacks conserved residue(s) required for the propagation of feature annotation.</text>
</comment>
<evidence type="ECO:0000259" key="11">
    <source>
        <dbReference type="Pfam" id="PF18317"/>
    </source>
</evidence>
<dbReference type="AlphaFoldDB" id="A0A4R6Z6U0"/>
<evidence type="ECO:0000259" key="9">
    <source>
        <dbReference type="Pfam" id="PF01488"/>
    </source>
</evidence>
<evidence type="ECO:0000256" key="2">
    <source>
        <dbReference type="ARBA" id="ARBA00012962"/>
    </source>
</evidence>
<dbReference type="HAMAP" id="MF_00222">
    <property type="entry name" value="Shikimate_DH_AroE"/>
    <property type="match status" value="1"/>
</dbReference>
<dbReference type="InterPro" id="IPR022893">
    <property type="entry name" value="Shikimate_DH_fam"/>
</dbReference>
<dbReference type="Gene3D" id="3.40.50.10860">
    <property type="entry name" value="Leucine Dehydrogenase, chain A, domain 1"/>
    <property type="match status" value="1"/>
</dbReference>
<dbReference type="GO" id="GO:0005829">
    <property type="term" value="C:cytosol"/>
    <property type="evidence" value="ECO:0007669"/>
    <property type="project" value="TreeGrafter"/>
</dbReference>
<feature type="binding site" evidence="8">
    <location>
        <position position="222"/>
    </location>
    <ligand>
        <name>shikimate</name>
        <dbReference type="ChEBI" id="CHEBI:36208"/>
    </ligand>
</feature>
<organism evidence="12 13">
    <name type="scientific">Tahibacter aquaticus</name>
    <dbReference type="NCBI Taxonomy" id="520092"/>
    <lineage>
        <taxon>Bacteria</taxon>
        <taxon>Pseudomonadati</taxon>
        <taxon>Pseudomonadota</taxon>
        <taxon>Gammaproteobacteria</taxon>
        <taxon>Lysobacterales</taxon>
        <taxon>Rhodanobacteraceae</taxon>
        <taxon>Tahibacter</taxon>
    </lineage>
</organism>
<keyword evidence="4 8" id="KW-0521">NADP</keyword>
<evidence type="ECO:0000256" key="5">
    <source>
        <dbReference type="ARBA" id="ARBA00023002"/>
    </source>
</evidence>
<dbReference type="CDD" id="cd01065">
    <property type="entry name" value="NAD_bind_Shikimate_DH"/>
    <property type="match status" value="1"/>
</dbReference>
<dbReference type="InterPro" id="IPR006151">
    <property type="entry name" value="Shikm_DH/Glu-tRNA_Rdtase"/>
</dbReference>
<feature type="domain" description="Shikimate dehydrogenase substrate binding N-terminal" evidence="10">
    <location>
        <begin position="10"/>
        <end position="92"/>
    </location>
</feature>
<comment type="similarity">
    <text evidence="8">Belongs to the shikimate dehydrogenase family.</text>
</comment>
<feature type="domain" description="Quinate/shikimate 5-dehydrogenase/glutamyl-tRNA reductase" evidence="9">
    <location>
        <begin position="114"/>
        <end position="197"/>
    </location>
</feature>
<dbReference type="Proteomes" id="UP000295293">
    <property type="component" value="Unassembled WGS sequence"/>
</dbReference>
<dbReference type="Pfam" id="PF01488">
    <property type="entry name" value="Shikimate_DH"/>
    <property type="match status" value="1"/>
</dbReference>
<feature type="binding site" evidence="8">
    <location>
        <position position="220"/>
    </location>
    <ligand>
        <name>NADP(+)</name>
        <dbReference type="ChEBI" id="CHEBI:58349"/>
    </ligand>
</feature>
<evidence type="ECO:0000256" key="6">
    <source>
        <dbReference type="ARBA" id="ARBA00023141"/>
    </source>
</evidence>
<keyword evidence="3 8" id="KW-0028">Amino-acid biosynthesis</keyword>
<feature type="binding site" evidence="8">
    <location>
        <begin position="18"/>
        <end position="20"/>
    </location>
    <ligand>
        <name>shikimate</name>
        <dbReference type="ChEBI" id="CHEBI:36208"/>
    </ligand>
</feature>
<feature type="binding site" evidence="8">
    <location>
        <position position="65"/>
    </location>
    <ligand>
        <name>shikimate</name>
        <dbReference type="ChEBI" id="CHEBI:36208"/>
    </ligand>
</feature>
<keyword evidence="13" id="KW-1185">Reference proteome</keyword>
<dbReference type="FunFam" id="3.40.50.10860:FF:000006">
    <property type="entry name" value="Shikimate dehydrogenase (NADP(+))"/>
    <property type="match status" value="1"/>
</dbReference>
<evidence type="ECO:0000313" key="13">
    <source>
        <dbReference type="Proteomes" id="UP000295293"/>
    </source>
</evidence>
<dbReference type="RefSeq" id="WP_133817198.1">
    <property type="nucleotide sequence ID" value="NZ_SNZH01000002.1"/>
</dbReference>
<evidence type="ECO:0000256" key="7">
    <source>
        <dbReference type="ARBA" id="ARBA00049442"/>
    </source>
</evidence>
<dbReference type="InterPro" id="IPR013708">
    <property type="entry name" value="Shikimate_DH-bd_N"/>
</dbReference>
<dbReference type="EC" id="1.1.1.25" evidence="2 8"/>
<comment type="subunit">
    <text evidence="8">Homodimer.</text>
</comment>
<dbReference type="Gene3D" id="3.40.50.720">
    <property type="entry name" value="NAD(P)-binding Rossmann-like Domain"/>
    <property type="match status" value="1"/>
</dbReference>
<feature type="binding site" evidence="8">
    <location>
        <position position="90"/>
    </location>
    <ligand>
        <name>shikimate</name>
        <dbReference type="ChEBI" id="CHEBI:36208"/>
    </ligand>
</feature>
<dbReference type="InterPro" id="IPR036291">
    <property type="entry name" value="NAD(P)-bd_dom_sf"/>
</dbReference>
<dbReference type="GO" id="GO:0050661">
    <property type="term" value="F:NADP binding"/>
    <property type="evidence" value="ECO:0007669"/>
    <property type="project" value="InterPro"/>
</dbReference>
<dbReference type="Pfam" id="PF18317">
    <property type="entry name" value="SDH_C"/>
    <property type="match status" value="1"/>
</dbReference>
<dbReference type="InterPro" id="IPR011342">
    <property type="entry name" value="Shikimate_DH"/>
</dbReference>
<dbReference type="InterPro" id="IPR046346">
    <property type="entry name" value="Aminoacid_DH-like_N_sf"/>
</dbReference>
<comment type="pathway">
    <text evidence="1 8">Metabolic intermediate biosynthesis; chorismate biosynthesis; chorismate from D-erythrose 4-phosphate and phosphoenolpyruvate: step 4/7.</text>
</comment>
<dbReference type="SUPFAM" id="SSF51735">
    <property type="entry name" value="NAD(P)-binding Rossmann-fold domains"/>
    <property type="match status" value="1"/>
</dbReference>
<comment type="function">
    <text evidence="8">Involved in the biosynthesis of the chorismate, which leads to the biosynthesis of aromatic amino acids. Catalyzes the reversible NADPH linked reduction of 3-dehydroshikimate (DHSA) to yield shikimate (SA).</text>
</comment>
<evidence type="ECO:0000259" key="10">
    <source>
        <dbReference type="Pfam" id="PF08501"/>
    </source>
</evidence>
<dbReference type="GO" id="GO:0004764">
    <property type="term" value="F:shikimate 3-dehydrogenase (NADP+) activity"/>
    <property type="evidence" value="ECO:0007669"/>
    <property type="project" value="UniProtKB-UniRule"/>
</dbReference>
<feature type="binding site" evidence="8">
    <location>
        <position position="251"/>
    </location>
    <ligand>
        <name>shikimate</name>
        <dbReference type="ChEBI" id="CHEBI:36208"/>
    </ligand>
</feature>
<dbReference type="UniPathway" id="UPA00053">
    <property type="reaction ID" value="UER00087"/>
</dbReference>
<dbReference type="Pfam" id="PF08501">
    <property type="entry name" value="Shikimate_dh_N"/>
    <property type="match status" value="1"/>
</dbReference>
<dbReference type="EMBL" id="SNZH01000002">
    <property type="protein sequence ID" value="TDR47477.1"/>
    <property type="molecule type" value="Genomic_DNA"/>
</dbReference>
<feature type="binding site" evidence="8">
    <location>
        <position position="106"/>
    </location>
    <ligand>
        <name>shikimate</name>
        <dbReference type="ChEBI" id="CHEBI:36208"/>
    </ligand>
</feature>
<dbReference type="PANTHER" id="PTHR21089:SF1">
    <property type="entry name" value="BIFUNCTIONAL 3-DEHYDROQUINATE DEHYDRATASE_SHIKIMATE DEHYDROGENASE, CHLOROPLASTIC"/>
    <property type="match status" value="1"/>
</dbReference>
<evidence type="ECO:0000256" key="4">
    <source>
        <dbReference type="ARBA" id="ARBA00022857"/>
    </source>
</evidence>
<sequence>MSETSHRHAVFGHPISHSLSPVIHRRFAQQTGVSLSYTAIDAPAETFAEQLAAFREQGGGGANVTLPLKTLAFERCAQVSDYAARSGVVNTLEALPGGGWRGHNTDGAGLVVDLTERHQQDIRERDVLILGAGGAAQGVAFALLDAGVRSLTIANRHAERADALADRIGQPGRVHVRYWNDLASLGAWDFIINATSAGVQGASIDLPFAIVAPRALCYDLSYGRAATGFLAWARTAPAAHVFDGLGMLVEQAAEAFEIWHGRRPDTEAVYAELRQQLDAA</sequence>